<protein>
    <recommendedName>
        <fullName evidence="3">Polymerase beta nucleotidyltransferase domain-containing protein</fullName>
    </recommendedName>
</protein>
<sequence length="96" mass="11148">MTEIRLALSAKNDLWGVYGFGSFFRGGDYNDIDILLVSTLDATSPLSTYKSCRETLKQLSKKWNVEIDITFLTYGEHLQKPLREHDSLFEIWRLET</sequence>
<evidence type="ECO:0008006" key="3">
    <source>
        <dbReference type="Google" id="ProtNLM"/>
    </source>
</evidence>
<evidence type="ECO:0000313" key="1">
    <source>
        <dbReference type="EMBL" id="SKC30814.1"/>
    </source>
</evidence>
<dbReference type="InterPro" id="IPR043519">
    <property type="entry name" value="NT_sf"/>
</dbReference>
<accession>A0A1T5HVE3</accession>
<evidence type="ECO:0000313" key="2">
    <source>
        <dbReference type="Proteomes" id="UP000189966"/>
    </source>
</evidence>
<name>A0A1T5HVE3_9GAMM</name>
<dbReference type="EMBL" id="FUZI01000001">
    <property type="protein sequence ID" value="SKC30814.1"/>
    <property type="molecule type" value="Genomic_DNA"/>
</dbReference>
<reference evidence="1 2" key="1">
    <citation type="submission" date="2017-02" db="EMBL/GenBank/DDBJ databases">
        <authorList>
            <person name="Peterson S.W."/>
        </authorList>
    </citation>
    <scope>NUCLEOTIDE SEQUENCE [LARGE SCALE GENOMIC DNA]</scope>
    <source>
        <strain evidence="2">type strain: NCCB 100098</strain>
    </source>
</reference>
<organism evidence="1 2">
    <name type="scientific">Photobacterium piscicola</name>
    <dbReference type="NCBI Taxonomy" id="1378299"/>
    <lineage>
        <taxon>Bacteria</taxon>
        <taxon>Pseudomonadati</taxon>
        <taxon>Pseudomonadota</taxon>
        <taxon>Gammaproteobacteria</taxon>
        <taxon>Vibrionales</taxon>
        <taxon>Vibrionaceae</taxon>
        <taxon>Photobacterium</taxon>
    </lineage>
</organism>
<gene>
    <name evidence="1" type="ORF">CZ809_00291</name>
</gene>
<dbReference type="SUPFAM" id="SSF81301">
    <property type="entry name" value="Nucleotidyltransferase"/>
    <property type="match status" value="1"/>
</dbReference>
<dbReference type="Proteomes" id="UP000189966">
    <property type="component" value="Unassembled WGS sequence"/>
</dbReference>
<proteinExistence type="predicted"/>
<dbReference type="AlphaFoldDB" id="A0A1T5HVE3"/>